<organism evidence="1 2">
    <name type="scientific">Piscirickettsia litoralis</name>
    <dbReference type="NCBI Taxonomy" id="1891921"/>
    <lineage>
        <taxon>Bacteria</taxon>
        <taxon>Pseudomonadati</taxon>
        <taxon>Pseudomonadota</taxon>
        <taxon>Gammaproteobacteria</taxon>
        <taxon>Thiotrichales</taxon>
        <taxon>Piscirickettsiaceae</taxon>
        <taxon>Piscirickettsia</taxon>
    </lineage>
</organism>
<dbReference type="Proteomes" id="UP000094329">
    <property type="component" value="Unassembled WGS sequence"/>
</dbReference>
<protein>
    <submittedName>
        <fullName evidence="1">Uncharacterized protein</fullName>
    </submittedName>
</protein>
<evidence type="ECO:0000313" key="1">
    <source>
        <dbReference type="EMBL" id="ODN42367.1"/>
    </source>
</evidence>
<proteinExistence type="predicted"/>
<name>A0ABX3A2A9_9GAMM</name>
<accession>A0ABX3A2A9</accession>
<dbReference type="EMBL" id="MDTU01000001">
    <property type="protein sequence ID" value="ODN42367.1"/>
    <property type="molecule type" value="Genomic_DNA"/>
</dbReference>
<gene>
    <name evidence="1" type="ORF">BGC07_04750</name>
</gene>
<dbReference type="SUPFAM" id="SSF48403">
    <property type="entry name" value="Ankyrin repeat"/>
    <property type="match status" value="1"/>
</dbReference>
<evidence type="ECO:0000313" key="2">
    <source>
        <dbReference type="Proteomes" id="UP000094329"/>
    </source>
</evidence>
<reference evidence="1 2" key="1">
    <citation type="submission" date="2016-08" db="EMBL/GenBank/DDBJ databases">
        <title>Draft genome sequence of Candidatus Piscirickettsia litoralis, from seawater.</title>
        <authorList>
            <person name="Wan X."/>
            <person name="Lee A.J."/>
            <person name="Hou S."/>
            <person name="Donachie S.P."/>
        </authorList>
    </citation>
    <scope>NUCLEOTIDE SEQUENCE [LARGE SCALE GENOMIC DNA]</scope>
    <source>
        <strain evidence="1 2">Y2</strain>
    </source>
</reference>
<dbReference type="RefSeq" id="WP_069312164.1">
    <property type="nucleotide sequence ID" value="NZ_MDTU01000001.1"/>
</dbReference>
<sequence length="385" mass="42429">MPKINPEVLKTLTNKFSTPAEIDEAVKAIPQKDIKAYEVECFKKTGQTIMNIAALGVRGEFADKAKTLLAAGFDPNRQERAFGNTTLQLLIGNEDFENARKLVDLAKGKVNLAIADKEGKTPVILLSKMGTKNATDFACYLLSKNPDNLMAKDRGGLRVDQYAMVLGNIQLLEALAKTGKFSFADMDRELSGLLQKVSINDVLRSVSIEPSRAENAQQNNLVDYNGQPICVLNPGLEVIDIVAKRKKVSGNKLRSLKELDFVDPTKLRETRDIKSSISPSLKEAFFQQYSGLSKKSVLQKCEEGQQQLVTNPKLKRNLQSQSWTSYTQNSANHELKSGPLSFLEPGDAAKAAQVSKASHSSTQPFLDAFCRKSQQSQNPSVSFDQ</sequence>
<dbReference type="InterPro" id="IPR036770">
    <property type="entry name" value="Ankyrin_rpt-contain_sf"/>
</dbReference>
<comment type="caution">
    <text evidence="1">The sequence shown here is derived from an EMBL/GenBank/DDBJ whole genome shotgun (WGS) entry which is preliminary data.</text>
</comment>
<keyword evidence="2" id="KW-1185">Reference proteome</keyword>
<dbReference type="Gene3D" id="1.25.40.20">
    <property type="entry name" value="Ankyrin repeat-containing domain"/>
    <property type="match status" value="1"/>
</dbReference>